<proteinExistence type="predicted"/>
<organism evidence="1 2">
    <name type="scientific">Papaver somniferum</name>
    <name type="common">Opium poppy</name>
    <dbReference type="NCBI Taxonomy" id="3469"/>
    <lineage>
        <taxon>Eukaryota</taxon>
        <taxon>Viridiplantae</taxon>
        <taxon>Streptophyta</taxon>
        <taxon>Embryophyta</taxon>
        <taxon>Tracheophyta</taxon>
        <taxon>Spermatophyta</taxon>
        <taxon>Magnoliopsida</taxon>
        <taxon>Ranunculales</taxon>
        <taxon>Papaveraceae</taxon>
        <taxon>Papaveroideae</taxon>
        <taxon>Papaver</taxon>
    </lineage>
</organism>
<name>A0A4Y7KJS7_PAPSO</name>
<dbReference type="AlphaFoldDB" id="A0A4Y7KJS7"/>
<sequence length="75" mass="9092">MSKQKYYQQRAQYEGKVIEMNDASSIITTWRKLKYVVTLEHFMDTQPQPWRKRNQRLGSAVFIPGWWMCPIKRDP</sequence>
<keyword evidence="2" id="KW-1185">Reference proteome</keyword>
<dbReference type="EMBL" id="CM010721">
    <property type="protein sequence ID" value="RZC72318.1"/>
    <property type="molecule type" value="Genomic_DNA"/>
</dbReference>
<dbReference type="Proteomes" id="UP000316621">
    <property type="component" value="Chromosome 7"/>
</dbReference>
<reference evidence="1 2" key="1">
    <citation type="journal article" date="2018" name="Science">
        <title>The opium poppy genome and morphinan production.</title>
        <authorList>
            <person name="Guo L."/>
            <person name="Winzer T."/>
            <person name="Yang X."/>
            <person name="Li Y."/>
            <person name="Ning Z."/>
            <person name="He Z."/>
            <person name="Teodor R."/>
            <person name="Lu Y."/>
            <person name="Bowser T.A."/>
            <person name="Graham I.A."/>
            <person name="Ye K."/>
        </authorList>
    </citation>
    <scope>NUCLEOTIDE SEQUENCE [LARGE SCALE GENOMIC DNA]</scope>
    <source>
        <strain evidence="2">cv. HN1</strain>
        <tissue evidence="1">Leaves</tissue>
    </source>
</reference>
<evidence type="ECO:0000313" key="1">
    <source>
        <dbReference type="EMBL" id="RZC72318.1"/>
    </source>
</evidence>
<protein>
    <submittedName>
        <fullName evidence="1">Uncharacterized protein</fullName>
    </submittedName>
</protein>
<gene>
    <name evidence="1" type="ORF">C5167_035469</name>
</gene>
<evidence type="ECO:0000313" key="2">
    <source>
        <dbReference type="Proteomes" id="UP000316621"/>
    </source>
</evidence>
<accession>A0A4Y7KJS7</accession>
<dbReference type="Gramene" id="RZC72318">
    <property type="protein sequence ID" value="RZC72318"/>
    <property type="gene ID" value="C5167_035469"/>
</dbReference>